<keyword evidence="2" id="KW-1133">Transmembrane helix</keyword>
<reference evidence="3" key="1">
    <citation type="submission" date="2022-08" db="UniProtKB">
        <authorList>
            <consortium name="EnsemblMetazoa"/>
        </authorList>
    </citation>
    <scope>IDENTIFICATION</scope>
    <source>
        <strain evidence="3">EBRO</strain>
    </source>
</reference>
<feature type="region of interest" description="Disordered" evidence="1">
    <location>
        <begin position="178"/>
        <end position="197"/>
    </location>
</feature>
<feature type="transmembrane region" description="Helical" evidence="2">
    <location>
        <begin position="106"/>
        <end position="124"/>
    </location>
</feature>
<feature type="compositionally biased region" description="Low complexity" evidence="1">
    <location>
        <begin position="64"/>
        <end position="73"/>
    </location>
</feature>
<feature type="region of interest" description="Disordered" evidence="1">
    <location>
        <begin position="132"/>
        <end position="159"/>
    </location>
</feature>
<feature type="region of interest" description="Disordered" evidence="1">
    <location>
        <begin position="50"/>
        <end position="73"/>
    </location>
</feature>
<dbReference type="EnsemblMetazoa" id="AATE008664-RA">
    <property type="protein sequence ID" value="AATE008664-PA.1"/>
    <property type="gene ID" value="AATE008664"/>
</dbReference>
<name>A0A182IZW5_ANOAO</name>
<dbReference type="AlphaFoldDB" id="A0A182IZW5"/>
<evidence type="ECO:0000256" key="1">
    <source>
        <dbReference type="SAM" id="MobiDB-lite"/>
    </source>
</evidence>
<dbReference type="VEuPathDB" id="VectorBase:AATE008664"/>
<organism evidence="3">
    <name type="scientific">Anopheles atroparvus</name>
    <name type="common">European mosquito</name>
    <dbReference type="NCBI Taxonomy" id="41427"/>
    <lineage>
        <taxon>Eukaryota</taxon>
        <taxon>Metazoa</taxon>
        <taxon>Ecdysozoa</taxon>
        <taxon>Arthropoda</taxon>
        <taxon>Hexapoda</taxon>
        <taxon>Insecta</taxon>
        <taxon>Pterygota</taxon>
        <taxon>Neoptera</taxon>
        <taxon>Endopterygota</taxon>
        <taxon>Diptera</taxon>
        <taxon>Nematocera</taxon>
        <taxon>Culicoidea</taxon>
        <taxon>Culicidae</taxon>
        <taxon>Anophelinae</taxon>
        <taxon>Anopheles</taxon>
    </lineage>
</organism>
<evidence type="ECO:0000313" key="3">
    <source>
        <dbReference type="EnsemblMetazoa" id="AATE008664-PA.1"/>
    </source>
</evidence>
<proteinExistence type="predicted"/>
<accession>A0A182IZW5</accession>
<protein>
    <submittedName>
        <fullName evidence="3">Uncharacterized protein</fullName>
    </submittedName>
</protein>
<keyword evidence="2" id="KW-0812">Transmembrane</keyword>
<evidence type="ECO:0000256" key="2">
    <source>
        <dbReference type="SAM" id="Phobius"/>
    </source>
</evidence>
<keyword evidence="2" id="KW-0472">Membrane</keyword>
<feature type="region of interest" description="Disordered" evidence="1">
    <location>
        <begin position="1"/>
        <end position="32"/>
    </location>
</feature>
<sequence>MGKCEAIPGKQPSCPAAKRTDVNPGMYTGENEKMSNHGVLRATGRATFNEVIGKEGSTRTPKTNNGSSSSANANYDCRRHRSLYLARVTINTGGVRDRTGVNISRAVALIIIIIPGTINAIIIINNKAPSRGRREQQPCVDKWTPGGRPPRGKGCGPTGLALPKAQDFLGWSAPAMAASSNGRAEFPRLVKIPRTNP</sequence>